<proteinExistence type="predicted"/>
<feature type="region of interest" description="Disordered" evidence="1">
    <location>
        <begin position="567"/>
        <end position="629"/>
    </location>
</feature>
<evidence type="ECO:0000256" key="1">
    <source>
        <dbReference type="SAM" id="MobiDB-lite"/>
    </source>
</evidence>
<evidence type="ECO:0000313" key="3">
    <source>
        <dbReference type="Proteomes" id="UP000288168"/>
    </source>
</evidence>
<comment type="caution">
    <text evidence="2">The sequence shown here is derived from an EMBL/GenBank/DDBJ whole genome shotgun (WGS) entry which is preliminary data.</text>
</comment>
<accession>A0A428PLS5</accession>
<gene>
    <name evidence="2" type="ORF">CEP54_010138</name>
</gene>
<dbReference type="EMBL" id="NKCI01000116">
    <property type="protein sequence ID" value="RSL53983.1"/>
    <property type="molecule type" value="Genomic_DNA"/>
</dbReference>
<dbReference type="STRING" id="1325734.A0A428PLS5"/>
<feature type="compositionally biased region" description="Polar residues" evidence="1">
    <location>
        <begin position="185"/>
        <end position="198"/>
    </location>
</feature>
<keyword evidence="3" id="KW-1185">Reference proteome</keyword>
<feature type="compositionally biased region" description="Acidic residues" evidence="1">
    <location>
        <begin position="573"/>
        <end position="626"/>
    </location>
</feature>
<evidence type="ECO:0000313" key="2">
    <source>
        <dbReference type="EMBL" id="RSL53983.1"/>
    </source>
</evidence>
<dbReference type="AlphaFoldDB" id="A0A428PLS5"/>
<name>A0A428PLS5_9HYPO</name>
<dbReference type="OrthoDB" id="3200163at2759"/>
<protein>
    <submittedName>
        <fullName evidence="2">Uncharacterized protein</fullName>
    </submittedName>
</protein>
<reference evidence="2 3" key="1">
    <citation type="submission" date="2017-06" db="EMBL/GenBank/DDBJ databases">
        <title>Comparative genomic analysis of Ambrosia Fusariam Clade fungi.</title>
        <authorList>
            <person name="Stajich J.E."/>
            <person name="Carrillo J."/>
            <person name="Kijimoto T."/>
            <person name="Eskalen A."/>
            <person name="O'Donnell K."/>
            <person name="Kasson M."/>
        </authorList>
    </citation>
    <scope>NUCLEOTIDE SEQUENCE [LARGE SCALE GENOMIC DNA]</scope>
    <source>
        <strain evidence="2 3">NRRL62584</strain>
    </source>
</reference>
<feature type="region of interest" description="Disordered" evidence="1">
    <location>
        <begin position="174"/>
        <end position="210"/>
    </location>
</feature>
<sequence>MAEIIGIVSSCITIVEVAGKLGSRALRLKRLWDEVQDVPATIRQRIEQLELLAPAIEELGTEFQQTRHMIQHDTAAKRSLENSQRAMNTLDGIIRDMEKKINSAKKSKRLVAQLKVRLKKEVIEEYQQQLDSTLQLLSFSHQIYLGALIRAQPAIIMSEWKAWQEAKYQEGVSGDLAKDEENEESVSGASCSTSTGLQPNPPSLPTLRDPSSWPTVWPIRWRNAGILGNLFYRAYEAAEGDEPSKHSGKAKVHQVRLQMPSWLMQVGWDLQVHRSTCGWKMSLINWKTRPSNAKIFEYIESNQNDLVLRAINDGEASIYDRDEKGSTLIELAVWAQNLDLIRSLSRMGLTMANIDLIAIAASISAWSWLYWNSTGAAEAGRLWLAENDTTTMSEYEAAVEFPLALSKLVWGVPDFWKLGFSSREKLVELQIDWDIVDPAIPLDMLTQKVLTPAQLRQHAMLDDFSLHKFAWQYFHAFLNRAYNMNTWRILARNMLVGTPPIKVAIVFQDGSSTIASITKSLWRRQFALRPFERWITKALNMWLEDLAEAGIDLEEYMMWEILQSRDSPRSQEYDDDLNSETGGETDEETDGESYERFDDDTDDEADEDYEKSGDESDEETNEDSDEGIVATRNEAMRAIVRASLKSMKMVRIPESGLSLVMLESGQAFDDWHFSWDPCVEELVGEFWAGLQYSHMKIPGAWVDNDESNEENRGSLEEIET</sequence>
<organism evidence="2 3">
    <name type="scientific">Fusarium duplospermum</name>
    <dbReference type="NCBI Taxonomy" id="1325734"/>
    <lineage>
        <taxon>Eukaryota</taxon>
        <taxon>Fungi</taxon>
        <taxon>Dikarya</taxon>
        <taxon>Ascomycota</taxon>
        <taxon>Pezizomycotina</taxon>
        <taxon>Sordariomycetes</taxon>
        <taxon>Hypocreomycetidae</taxon>
        <taxon>Hypocreales</taxon>
        <taxon>Nectriaceae</taxon>
        <taxon>Fusarium</taxon>
        <taxon>Fusarium solani species complex</taxon>
    </lineage>
</organism>
<dbReference type="Proteomes" id="UP000288168">
    <property type="component" value="Unassembled WGS sequence"/>
</dbReference>